<proteinExistence type="predicted"/>
<name>A0A1M5PS66_9BRAD</name>
<sequence length="61" mass="6743">MDADRLYVSPSAAEKAGNKAIIEKRADGFRVKPSRKRNDDRSWDFGFVAVLIRGGQTVGFA</sequence>
<gene>
    <name evidence="1" type="ORF">SAMN05443248_3490</name>
</gene>
<evidence type="ECO:0000313" key="2">
    <source>
        <dbReference type="Proteomes" id="UP000189796"/>
    </source>
</evidence>
<dbReference type="AlphaFoldDB" id="A0A1M5PS66"/>
<dbReference type="RefSeq" id="WP_079602477.1">
    <property type="nucleotide sequence ID" value="NZ_LT670817.1"/>
</dbReference>
<accession>A0A1M5PS66</accession>
<organism evidence="1 2">
    <name type="scientific">Bradyrhizobium erythrophlei</name>
    <dbReference type="NCBI Taxonomy" id="1437360"/>
    <lineage>
        <taxon>Bacteria</taxon>
        <taxon>Pseudomonadati</taxon>
        <taxon>Pseudomonadota</taxon>
        <taxon>Alphaproteobacteria</taxon>
        <taxon>Hyphomicrobiales</taxon>
        <taxon>Nitrobacteraceae</taxon>
        <taxon>Bradyrhizobium</taxon>
    </lineage>
</organism>
<protein>
    <submittedName>
        <fullName evidence="1">Uncharacterized protein</fullName>
    </submittedName>
</protein>
<reference evidence="1 2" key="1">
    <citation type="submission" date="2016-11" db="EMBL/GenBank/DDBJ databases">
        <authorList>
            <person name="Jaros S."/>
            <person name="Januszkiewicz K."/>
            <person name="Wedrychowicz H."/>
        </authorList>
    </citation>
    <scope>NUCLEOTIDE SEQUENCE [LARGE SCALE GENOMIC DNA]</scope>
    <source>
        <strain evidence="1 2">GAS138</strain>
    </source>
</reference>
<dbReference type="Proteomes" id="UP000189796">
    <property type="component" value="Chromosome I"/>
</dbReference>
<evidence type="ECO:0000313" key="1">
    <source>
        <dbReference type="EMBL" id="SHH04675.1"/>
    </source>
</evidence>
<dbReference type="EMBL" id="LT670817">
    <property type="protein sequence ID" value="SHH04675.1"/>
    <property type="molecule type" value="Genomic_DNA"/>
</dbReference>